<gene>
    <name evidence="2" type="ORF">GXW76_10510</name>
</gene>
<protein>
    <submittedName>
        <fullName evidence="2">Cbb3-type cytochrome c oxidase subunit 3</fullName>
    </submittedName>
</protein>
<evidence type="ECO:0000313" key="3">
    <source>
        <dbReference type="Proteomes" id="UP001138751"/>
    </source>
</evidence>
<organism evidence="2 3">
    <name type="scientific">Neoroseomonas soli</name>
    <dbReference type="NCBI Taxonomy" id="1081025"/>
    <lineage>
        <taxon>Bacteria</taxon>
        <taxon>Pseudomonadati</taxon>
        <taxon>Pseudomonadota</taxon>
        <taxon>Alphaproteobacteria</taxon>
        <taxon>Acetobacterales</taxon>
        <taxon>Acetobacteraceae</taxon>
        <taxon>Neoroseomonas</taxon>
    </lineage>
</organism>
<keyword evidence="1" id="KW-0472">Membrane</keyword>
<evidence type="ECO:0000313" key="2">
    <source>
        <dbReference type="EMBL" id="MBR0671603.1"/>
    </source>
</evidence>
<dbReference type="EMBL" id="JAAEDM010000022">
    <property type="protein sequence ID" value="MBR0671603.1"/>
    <property type="molecule type" value="Genomic_DNA"/>
</dbReference>
<dbReference type="Proteomes" id="UP001138751">
    <property type="component" value="Unassembled WGS sequence"/>
</dbReference>
<dbReference type="Pfam" id="PF05545">
    <property type="entry name" value="FixQ"/>
    <property type="match status" value="1"/>
</dbReference>
<reference evidence="2" key="2">
    <citation type="journal article" date="2021" name="Syst. Appl. Microbiol.">
        <title>Roseomonas hellenica sp. nov., isolated from roots of wild-growing Alkanna tinctoria.</title>
        <authorList>
            <person name="Rat A."/>
            <person name="Naranjo H.D."/>
            <person name="Lebbe L."/>
            <person name="Cnockaert M."/>
            <person name="Krigas N."/>
            <person name="Grigoriadou K."/>
            <person name="Maloupa E."/>
            <person name="Willems A."/>
        </authorList>
    </citation>
    <scope>NUCLEOTIDE SEQUENCE</scope>
    <source>
        <strain evidence="2">LMG 31231</strain>
    </source>
</reference>
<keyword evidence="1" id="KW-0812">Transmembrane</keyword>
<proteinExistence type="predicted"/>
<accession>A0A9X9WWS4</accession>
<reference evidence="2" key="1">
    <citation type="submission" date="2020-01" db="EMBL/GenBank/DDBJ databases">
        <authorList>
            <person name="Rat A."/>
        </authorList>
    </citation>
    <scope>NUCLEOTIDE SEQUENCE</scope>
    <source>
        <strain evidence="2">LMG 31231</strain>
    </source>
</reference>
<sequence>MTHDMLVFIAKTFGLLWMMGFFAIVVVLAYRPSRKAAHERAARSILADSGVPGGSP</sequence>
<keyword evidence="3" id="KW-1185">Reference proteome</keyword>
<feature type="transmembrane region" description="Helical" evidence="1">
    <location>
        <begin position="6"/>
        <end position="30"/>
    </location>
</feature>
<dbReference type="InterPro" id="IPR008621">
    <property type="entry name" value="Cbb3-typ_cyt_oxidase_comp"/>
</dbReference>
<evidence type="ECO:0000256" key="1">
    <source>
        <dbReference type="SAM" id="Phobius"/>
    </source>
</evidence>
<dbReference type="RefSeq" id="WP_211861976.1">
    <property type="nucleotide sequence ID" value="NZ_JAAEDM010000022.1"/>
</dbReference>
<keyword evidence="1" id="KW-1133">Transmembrane helix</keyword>
<name>A0A9X9WWS4_9PROT</name>
<comment type="caution">
    <text evidence="2">The sequence shown here is derived from an EMBL/GenBank/DDBJ whole genome shotgun (WGS) entry which is preliminary data.</text>
</comment>
<dbReference type="AlphaFoldDB" id="A0A9X9WWS4"/>
<dbReference type="CDD" id="cd01324">
    <property type="entry name" value="cbb3_Oxidase_CcoQ"/>
    <property type="match status" value="1"/>
</dbReference>